<evidence type="ECO:0000256" key="1">
    <source>
        <dbReference type="ARBA" id="ARBA00010791"/>
    </source>
</evidence>
<evidence type="ECO:0000256" key="7">
    <source>
        <dbReference type="SAM" id="MobiDB-lite"/>
    </source>
</evidence>
<keyword evidence="4" id="KW-0547">Nucleotide-binding</keyword>
<feature type="domain" description="Protein kinase" evidence="8">
    <location>
        <begin position="39"/>
        <end position="290"/>
    </location>
</feature>
<accession>A0A9W8IIK4</accession>
<dbReference type="InterPro" id="IPR000719">
    <property type="entry name" value="Prot_kinase_dom"/>
</dbReference>
<dbReference type="PROSITE" id="PS50011">
    <property type="entry name" value="PROTEIN_KINASE_DOM"/>
    <property type="match status" value="1"/>
</dbReference>
<evidence type="ECO:0000256" key="6">
    <source>
        <dbReference type="ARBA" id="ARBA00022840"/>
    </source>
</evidence>
<comment type="similarity">
    <text evidence="1">Belongs to the protein kinase superfamily. CAMK Ser/Thr protein kinase family. NIM1 subfamily.</text>
</comment>
<dbReference type="EMBL" id="JANBUW010000005">
    <property type="protein sequence ID" value="KAJ2852151.1"/>
    <property type="molecule type" value="Genomic_DNA"/>
</dbReference>
<dbReference type="GO" id="GO:0004674">
    <property type="term" value="F:protein serine/threonine kinase activity"/>
    <property type="evidence" value="ECO:0007669"/>
    <property type="project" value="UniProtKB-KW"/>
</dbReference>
<evidence type="ECO:0000313" key="9">
    <source>
        <dbReference type="EMBL" id="KAJ2852151.1"/>
    </source>
</evidence>
<dbReference type="GO" id="GO:0005524">
    <property type="term" value="F:ATP binding"/>
    <property type="evidence" value="ECO:0007669"/>
    <property type="project" value="UniProtKB-KW"/>
</dbReference>
<keyword evidence="6" id="KW-0067">ATP-binding</keyword>
<proteinExistence type="inferred from homology"/>
<feature type="compositionally biased region" description="Basic and acidic residues" evidence="7">
    <location>
        <begin position="358"/>
        <end position="369"/>
    </location>
</feature>
<evidence type="ECO:0000256" key="5">
    <source>
        <dbReference type="ARBA" id="ARBA00022777"/>
    </source>
</evidence>
<dbReference type="Pfam" id="PF00069">
    <property type="entry name" value="Pkinase"/>
    <property type="match status" value="1"/>
</dbReference>
<dbReference type="OrthoDB" id="193931at2759"/>
<evidence type="ECO:0000313" key="10">
    <source>
        <dbReference type="Proteomes" id="UP001139887"/>
    </source>
</evidence>
<dbReference type="CDD" id="cd14003">
    <property type="entry name" value="STKc_AMPK-like"/>
    <property type="match status" value="1"/>
</dbReference>
<dbReference type="GO" id="GO:0005737">
    <property type="term" value="C:cytoplasm"/>
    <property type="evidence" value="ECO:0007669"/>
    <property type="project" value="TreeGrafter"/>
</dbReference>
<dbReference type="PANTHER" id="PTHR24346:SF82">
    <property type="entry name" value="KP78A-RELATED"/>
    <property type="match status" value="1"/>
</dbReference>
<dbReference type="FunFam" id="1.10.510.10:FF:000571">
    <property type="entry name" value="Maternal embryonic leucine zipper kinase"/>
    <property type="match status" value="1"/>
</dbReference>
<name>A0A9W8IIK4_9FUNG</name>
<dbReference type="Proteomes" id="UP001139887">
    <property type="component" value="Unassembled WGS sequence"/>
</dbReference>
<reference evidence="9" key="1">
    <citation type="submission" date="2022-07" db="EMBL/GenBank/DDBJ databases">
        <title>Phylogenomic reconstructions and comparative analyses of Kickxellomycotina fungi.</title>
        <authorList>
            <person name="Reynolds N.K."/>
            <person name="Stajich J.E."/>
            <person name="Barry K."/>
            <person name="Grigoriev I.V."/>
            <person name="Crous P."/>
            <person name="Smith M.E."/>
        </authorList>
    </citation>
    <scope>NUCLEOTIDE SEQUENCE</scope>
    <source>
        <strain evidence="9">NRRL 1566</strain>
    </source>
</reference>
<dbReference type="PANTHER" id="PTHR24346">
    <property type="entry name" value="MAP/MICROTUBULE AFFINITY-REGULATING KINASE"/>
    <property type="match status" value="1"/>
</dbReference>
<dbReference type="InterPro" id="IPR011009">
    <property type="entry name" value="Kinase-like_dom_sf"/>
</dbReference>
<organism evidence="9 10">
    <name type="scientific">Coemansia brasiliensis</name>
    <dbReference type="NCBI Taxonomy" id="2650707"/>
    <lineage>
        <taxon>Eukaryota</taxon>
        <taxon>Fungi</taxon>
        <taxon>Fungi incertae sedis</taxon>
        <taxon>Zoopagomycota</taxon>
        <taxon>Kickxellomycotina</taxon>
        <taxon>Kickxellomycetes</taxon>
        <taxon>Kickxellales</taxon>
        <taxon>Kickxellaceae</taxon>
        <taxon>Coemansia</taxon>
    </lineage>
</organism>
<feature type="region of interest" description="Disordered" evidence="7">
    <location>
        <begin position="358"/>
        <end position="404"/>
    </location>
</feature>
<comment type="caution">
    <text evidence="9">The sequence shown here is derived from an EMBL/GenBank/DDBJ whole genome shotgun (WGS) entry which is preliminary data.</text>
</comment>
<evidence type="ECO:0000256" key="2">
    <source>
        <dbReference type="ARBA" id="ARBA00022527"/>
    </source>
</evidence>
<keyword evidence="2" id="KW-0723">Serine/threonine-protein kinase</keyword>
<protein>
    <recommendedName>
        <fullName evidence="8">Protein kinase domain-containing protein</fullName>
    </recommendedName>
</protein>
<dbReference type="Gene3D" id="1.10.510.10">
    <property type="entry name" value="Transferase(Phosphotransferase) domain 1"/>
    <property type="match status" value="1"/>
</dbReference>
<dbReference type="GO" id="GO:0035556">
    <property type="term" value="P:intracellular signal transduction"/>
    <property type="evidence" value="ECO:0007669"/>
    <property type="project" value="TreeGrafter"/>
</dbReference>
<feature type="compositionally biased region" description="Polar residues" evidence="7">
    <location>
        <begin position="370"/>
        <end position="386"/>
    </location>
</feature>
<evidence type="ECO:0000259" key="8">
    <source>
        <dbReference type="PROSITE" id="PS50011"/>
    </source>
</evidence>
<keyword evidence="3" id="KW-0808">Transferase</keyword>
<evidence type="ECO:0000256" key="4">
    <source>
        <dbReference type="ARBA" id="ARBA00022741"/>
    </source>
</evidence>
<dbReference type="AlphaFoldDB" id="A0A9W8IIK4"/>
<sequence>MSEPQTPTRSETVSTRQSFVSLDSSKIHRRQSVQSVGNFIIDKTLAEKPGTKVCLARHKKTKKNLALKFIKLEGQPEKRLVRYQREVNNLALLHHPHIAKLLDAVQTERFAMLVCEYAVRGDLLNYSREQGRMNEDEARRIFRQLVSAVDYLHKNCIVHRKITLETVLLDNDRNVKLVGFGRSNSFKWSRLLDTYCGSPFFCSPEMVQGIEYTGPEVDIWSMGVILYYVLAGTPPFKGEMLHDVYDNISKGEYAKLDNSSPEVRDLLARIFVVDRSKRITMQEIIEHEWICKGYDEPVNNYMPSRAATVLNPNEDTLQKMAAFGYSAADARAALAQRQHASTPIVCVYHLLEETRQRAESRVSKSREMSRTNTTSSETAKSESLNVNPPDKQVEETVKRSSQFGKVWKSLKQPAAKLKNTFNRKSKE</sequence>
<keyword evidence="10" id="KW-1185">Reference proteome</keyword>
<gene>
    <name evidence="9" type="ORF">IWW36_000531</name>
</gene>
<evidence type="ECO:0000256" key="3">
    <source>
        <dbReference type="ARBA" id="ARBA00022679"/>
    </source>
</evidence>
<dbReference type="SUPFAM" id="SSF56112">
    <property type="entry name" value="Protein kinase-like (PK-like)"/>
    <property type="match status" value="1"/>
</dbReference>
<keyword evidence="5" id="KW-0418">Kinase</keyword>